<dbReference type="InterPro" id="IPR029047">
    <property type="entry name" value="HSP70_peptide-bd_sf"/>
</dbReference>
<dbReference type="FunFam" id="3.30.420.40:FF:000171">
    <property type="entry name" value="Heat shock 70 kDa protein 4"/>
    <property type="match status" value="1"/>
</dbReference>
<proteinExistence type="predicted"/>
<dbReference type="GO" id="GO:0030968">
    <property type="term" value="P:endoplasmic reticulum unfolded protein response"/>
    <property type="evidence" value="ECO:0007669"/>
    <property type="project" value="TreeGrafter"/>
</dbReference>
<feature type="compositionally biased region" description="Polar residues" evidence="6">
    <location>
        <begin position="788"/>
        <end position="797"/>
    </location>
</feature>
<evidence type="ECO:0000313" key="7">
    <source>
        <dbReference type="EMBL" id="PVV02239.1"/>
    </source>
</evidence>
<gene>
    <name evidence="7" type="ORF">BB560_003312</name>
</gene>
<dbReference type="PANTHER" id="PTHR45639:SF3">
    <property type="entry name" value="HYPOXIA UP-REGULATED PROTEIN 1"/>
    <property type="match status" value="1"/>
</dbReference>
<feature type="coiled-coil region" evidence="5">
    <location>
        <begin position="567"/>
        <end position="632"/>
    </location>
</feature>
<dbReference type="GO" id="GO:0140662">
    <property type="term" value="F:ATP-dependent protein folding chaperone"/>
    <property type="evidence" value="ECO:0007669"/>
    <property type="project" value="InterPro"/>
</dbReference>
<dbReference type="Gene3D" id="3.30.30.30">
    <property type="match status" value="1"/>
</dbReference>
<dbReference type="Gene3D" id="1.20.1270.10">
    <property type="match status" value="1"/>
</dbReference>
<evidence type="ECO:0000256" key="6">
    <source>
        <dbReference type="SAM" id="MobiDB-lite"/>
    </source>
</evidence>
<evidence type="ECO:0000256" key="3">
    <source>
        <dbReference type="ARBA" id="ARBA00022840"/>
    </source>
</evidence>
<dbReference type="CDD" id="cd10230">
    <property type="entry name" value="ASKHA_NBD_HSP70_HYOU1"/>
    <property type="match status" value="1"/>
</dbReference>
<dbReference type="InterPro" id="IPR029048">
    <property type="entry name" value="HSP70_C_sf"/>
</dbReference>
<dbReference type="Proteomes" id="UP000245609">
    <property type="component" value="Unassembled WGS sequence"/>
</dbReference>
<dbReference type="GO" id="GO:0034663">
    <property type="term" value="C:endoplasmic reticulum chaperone complex"/>
    <property type="evidence" value="ECO:0007669"/>
    <property type="project" value="TreeGrafter"/>
</dbReference>
<dbReference type="GO" id="GO:0005524">
    <property type="term" value="F:ATP binding"/>
    <property type="evidence" value="ECO:0007669"/>
    <property type="project" value="UniProtKB-KW"/>
</dbReference>
<evidence type="ECO:0000256" key="2">
    <source>
        <dbReference type="ARBA" id="ARBA00022824"/>
    </source>
</evidence>
<dbReference type="SUPFAM" id="SSF100934">
    <property type="entry name" value="Heat shock protein 70kD (HSP70), C-terminal subdomain"/>
    <property type="match status" value="1"/>
</dbReference>
<dbReference type="InterPro" id="IPR013126">
    <property type="entry name" value="Hsp_70_fam"/>
</dbReference>
<dbReference type="STRING" id="133381.A0A2T9ZCB2"/>
<dbReference type="Pfam" id="PF00012">
    <property type="entry name" value="HSP70"/>
    <property type="match status" value="1"/>
</dbReference>
<evidence type="ECO:0000256" key="4">
    <source>
        <dbReference type="ARBA" id="ARBA00023186"/>
    </source>
</evidence>
<feature type="compositionally biased region" description="Basic and acidic residues" evidence="6">
    <location>
        <begin position="799"/>
        <end position="821"/>
    </location>
</feature>
<keyword evidence="2" id="KW-0256">Endoplasmic reticulum</keyword>
<organism evidence="7 8">
    <name type="scientific">Smittium megazygosporum</name>
    <dbReference type="NCBI Taxonomy" id="133381"/>
    <lineage>
        <taxon>Eukaryota</taxon>
        <taxon>Fungi</taxon>
        <taxon>Fungi incertae sedis</taxon>
        <taxon>Zoopagomycota</taxon>
        <taxon>Kickxellomycotina</taxon>
        <taxon>Harpellomycetes</taxon>
        <taxon>Harpellales</taxon>
        <taxon>Legeriomycetaceae</taxon>
        <taxon>Smittium</taxon>
    </lineage>
</organism>
<dbReference type="FunFam" id="3.90.640.10:FF:000004">
    <property type="entry name" value="Heat shock 70 kDa protein 4"/>
    <property type="match status" value="1"/>
</dbReference>
<dbReference type="Gene3D" id="3.30.420.40">
    <property type="match status" value="2"/>
</dbReference>
<evidence type="ECO:0000256" key="5">
    <source>
        <dbReference type="SAM" id="Coils"/>
    </source>
</evidence>
<dbReference type="Gene3D" id="3.90.640.10">
    <property type="entry name" value="Actin, Chain A, domain 4"/>
    <property type="match status" value="1"/>
</dbReference>
<keyword evidence="8" id="KW-1185">Reference proteome</keyword>
<dbReference type="PRINTS" id="PR00301">
    <property type="entry name" value="HEATSHOCK70"/>
</dbReference>
<sequence length="821" mass="91678">SNRFPGSTIFEAKSLLGATHGSSACEKYASKYPIEIVKLNEDGEIALDIKLPEGKLLSPQEIVGMQLRHALELTKESEGIAVKDAIITIPSHFGQRERQAMKDAAKIAGINCLGFLNDGSAVALNYAMGKTFAPEPQIHIFVDIGSGSTAVTVASFSSKLVKVKGVSKNVTIVNNLGYSWDDMLGGTEMDTRLRDHIIKRFEDKYSKQTSSPITKNPRAMSRILKEATRIKTVLSVNSEVSSTLESLHDDIDLYFQTTRKDFESLIDDVTSHFVALIDDALSKTGIHKNSIKSVVIAGGGARVPYVIEKLSDVFGKSRISRALNIDEASVIGSVFRAASTSSQFKVKDIRLRDSYGYPINAVYFEESGGIFNKGSRISKPIMPRFSTIGVKKSISEVRSKDFSMKFETEIAGKMATFAKAEIKGVSDSLKKVNKSTLVSEKPVVEVNFMLNKYGLFRVVSAFAIYNNTNPNYPDYLADLKAWNKEASEHEKIKESKSKSTSSSGSASSSESSSTSTEKSEKSESEKLKPLRPMPVEQFEFFVTKTPLEVEFTVLNDNSLDEAAINNATEFIKKVENFELEKKQLDNAKNDLETMIYKLKRLSENANVELVTNEAQRKEVEDASKQAEEWFEETTSKTSFQEYKNQLKALLKLYKPISFRLQEFSERPLKIKVLEEEMAKVEEYYFNVTKKYSQQELDLVKGDLERLQKDIKRVKDWLKSSVKEQNDTPLFEKPSLASADILKKIKETKNLSQKLVMITAKLFVEVNMKSSLTESASSSPESAKSESATLETEQQTPSPEDPKDAKSTKDDNNKSEPIHDEL</sequence>
<feature type="compositionally biased region" description="Low complexity" evidence="6">
    <location>
        <begin position="498"/>
        <end position="516"/>
    </location>
</feature>
<feature type="compositionally biased region" description="Basic and acidic residues" evidence="6">
    <location>
        <begin position="517"/>
        <end position="528"/>
    </location>
</feature>
<feature type="region of interest" description="Disordered" evidence="6">
    <location>
        <begin position="771"/>
        <end position="821"/>
    </location>
</feature>
<accession>A0A2T9ZCB2</accession>
<evidence type="ECO:0000313" key="8">
    <source>
        <dbReference type="Proteomes" id="UP000245609"/>
    </source>
</evidence>
<keyword evidence="5" id="KW-0175">Coiled coil</keyword>
<comment type="caution">
    <text evidence="7">The sequence shown here is derived from an EMBL/GenBank/DDBJ whole genome shotgun (WGS) entry which is preliminary data.</text>
</comment>
<dbReference type="EMBL" id="MBFS01000547">
    <property type="protein sequence ID" value="PVV02239.1"/>
    <property type="molecule type" value="Genomic_DNA"/>
</dbReference>
<keyword evidence="4" id="KW-0143">Chaperone</keyword>
<dbReference type="SUPFAM" id="SSF53067">
    <property type="entry name" value="Actin-like ATPase domain"/>
    <property type="match status" value="2"/>
</dbReference>
<dbReference type="AlphaFoldDB" id="A0A2T9ZCB2"/>
<name>A0A2T9ZCB2_9FUNG</name>
<protein>
    <submittedName>
        <fullName evidence="7">Uncharacterized protein</fullName>
    </submittedName>
</protein>
<feature type="compositionally biased region" description="Low complexity" evidence="6">
    <location>
        <begin position="771"/>
        <end position="787"/>
    </location>
</feature>
<dbReference type="PANTHER" id="PTHR45639">
    <property type="entry name" value="HSC70CB, ISOFORM G-RELATED"/>
    <property type="match status" value="1"/>
</dbReference>
<keyword evidence="1" id="KW-0547">Nucleotide-binding</keyword>
<dbReference type="OrthoDB" id="10262720at2759"/>
<keyword evidence="3" id="KW-0067">ATP-binding</keyword>
<dbReference type="InterPro" id="IPR043129">
    <property type="entry name" value="ATPase_NBD"/>
</dbReference>
<feature type="non-terminal residue" evidence="7">
    <location>
        <position position="1"/>
    </location>
</feature>
<feature type="region of interest" description="Disordered" evidence="6">
    <location>
        <begin position="490"/>
        <end position="529"/>
    </location>
</feature>
<reference evidence="7 8" key="1">
    <citation type="journal article" date="2018" name="MBio">
        <title>Comparative Genomics Reveals the Core Gene Toolbox for the Fungus-Insect Symbiosis.</title>
        <authorList>
            <person name="Wang Y."/>
            <person name="Stata M."/>
            <person name="Wang W."/>
            <person name="Stajich J.E."/>
            <person name="White M.M."/>
            <person name="Moncalvo J.M."/>
        </authorList>
    </citation>
    <scope>NUCLEOTIDE SEQUENCE [LARGE SCALE GENOMIC DNA]</scope>
    <source>
        <strain evidence="7 8">SC-DP-2</strain>
    </source>
</reference>
<dbReference type="Gene3D" id="2.60.34.10">
    <property type="entry name" value="Substrate Binding Domain Of DNAk, Chain A, domain 1"/>
    <property type="match status" value="1"/>
</dbReference>
<evidence type="ECO:0000256" key="1">
    <source>
        <dbReference type="ARBA" id="ARBA00022741"/>
    </source>
</evidence>